<sequence>PRAYVSDTSFMKPVLEALVAPAYACQWNQTPDAPPAHHSPLIILDSPLEFVDFQAV</sequence>
<evidence type="ECO:0000313" key="1">
    <source>
        <dbReference type="EMBL" id="KAK7491949.1"/>
    </source>
</evidence>
<dbReference type="AlphaFoldDB" id="A0ABD0KYQ9"/>
<evidence type="ECO:0000313" key="2">
    <source>
        <dbReference type="Proteomes" id="UP001519460"/>
    </source>
</evidence>
<organism evidence="1 2">
    <name type="scientific">Batillaria attramentaria</name>
    <dbReference type="NCBI Taxonomy" id="370345"/>
    <lineage>
        <taxon>Eukaryota</taxon>
        <taxon>Metazoa</taxon>
        <taxon>Spiralia</taxon>
        <taxon>Lophotrochozoa</taxon>
        <taxon>Mollusca</taxon>
        <taxon>Gastropoda</taxon>
        <taxon>Caenogastropoda</taxon>
        <taxon>Sorbeoconcha</taxon>
        <taxon>Cerithioidea</taxon>
        <taxon>Batillariidae</taxon>
        <taxon>Batillaria</taxon>
    </lineage>
</organism>
<dbReference type="Proteomes" id="UP001519460">
    <property type="component" value="Unassembled WGS sequence"/>
</dbReference>
<protein>
    <recommendedName>
        <fullName evidence="3">Polyketide synthase</fullName>
    </recommendedName>
</protein>
<keyword evidence="2" id="KW-1185">Reference proteome</keyword>
<comment type="caution">
    <text evidence="1">The sequence shown here is derived from an EMBL/GenBank/DDBJ whole genome shotgun (WGS) entry which is preliminary data.</text>
</comment>
<feature type="non-terminal residue" evidence="1">
    <location>
        <position position="1"/>
    </location>
</feature>
<evidence type="ECO:0008006" key="3">
    <source>
        <dbReference type="Google" id="ProtNLM"/>
    </source>
</evidence>
<reference evidence="1 2" key="1">
    <citation type="journal article" date="2023" name="Sci. Data">
        <title>Genome assembly of the Korean intertidal mud-creeper Batillaria attramentaria.</title>
        <authorList>
            <person name="Patra A.K."/>
            <person name="Ho P.T."/>
            <person name="Jun S."/>
            <person name="Lee S.J."/>
            <person name="Kim Y."/>
            <person name="Won Y.J."/>
        </authorList>
    </citation>
    <scope>NUCLEOTIDE SEQUENCE [LARGE SCALE GENOMIC DNA]</scope>
    <source>
        <strain evidence="1">Wonlab-2016</strain>
    </source>
</reference>
<name>A0ABD0KYQ9_9CAEN</name>
<accession>A0ABD0KYQ9</accession>
<proteinExistence type="predicted"/>
<gene>
    <name evidence="1" type="ORF">BaRGS_00016795</name>
</gene>
<dbReference type="EMBL" id="JACVVK020000108">
    <property type="protein sequence ID" value="KAK7491949.1"/>
    <property type="molecule type" value="Genomic_DNA"/>
</dbReference>